<comment type="caution">
    <text evidence="3">The sequence shown here is derived from an EMBL/GenBank/DDBJ whole genome shotgun (WGS) entry which is preliminary data.</text>
</comment>
<dbReference type="PANTHER" id="PTHR38593">
    <property type="entry name" value="BLR2558 PROTEIN"/>
    <property type="match status" value="1"/>
</dbReference>
<dbReference type="InterPro" id="IPR025419">
    <property type="entry name" value="DUF4142"/>
</dbReference>
<gene>
    <name evidence="3" type="ORF">ABIE08_003308</name>
</gene>
<dbReference type="InterPro" id="IPR012347">
    <property type="entry name" value="Ferritin-like"/>
</dbReference>
<feature type="chain" id="PRO_5045768508" evidence="1">
    <location>
        <begin position="26"/>
        <end position="172"/>
    </location>
</feature>
<dbReference type="Gene3D" id="1.20.1260.10">
    <property type="match status" value="1"/>
</dbReference>
<keyword evidence="4" id="KW-1185">Reference proteome</keyword>
<dbReference type="RefSeq" id="WP_354552658.1">
    <property type="nucleotide sequence ID" value="NZ_JBEPSM010000002.1"/>
</dbReference>
<keyword evidence="1" id="KW-0732">Signal</keyword>
<evidence type="ECO:0000259" key="2">
    <source>
        <dbReference type="Pfam" id="PF13628"/>
    </source>
</evidence>
<reference evidence="3 4" key="1">
    <citation type="submission" date="2024-06" db="EMBL/GenBank/DDBJ databases">
        <title>Sorghum-associated microbial communities from plants grown in Nebraska, USA.</title>
        <authorList>
            <person name="Schachtman D."/>
        </authorList>
    </citation>
    <scope>NUCLEOTIDE SEQUENCE [LARGE SCALE GENOMIC DNA]</scope>
    <source>
        <strain evidence="3 4">3207</strain>
    </source>
</reference>
<name>A0ABV2R262_9HYPH</name>
<evidence type="ECO:0000313" key="4">
    <source>
        <dbReference type="Proteomes" id="UP001549321"/>
    </source>
</evidence>
<feature type="signal peptide" evidence="1">
    <location>
        <begin position="1"/>
        <end position="25"/>
    </location>
</feature>
<feature type="domain" description="DUF4142" evidence="2">
    <location>
        <begin position="33"/>
        <end position="166"/>
    </location>
</feature>
<evidence type="ECO:0000313" key="3">
    <source>
        <dbReference type="EMBL" id="MET4635362.1"/>
    </source>
</evidence>
<dbReference type="PANTHER" id="PTHR38593:SF1">
    <property type="entry name" value="BLR2558 PROTEIN"/>
    <property type="match status" value="1"/>
</dbReference>
<proteinExistence type="predicted"/>
<organism evidence="3 4">
    <name type="scientific">Kaistia defluvii</name>
    <dbReference type="NCBI Taxonomy" id="410841"/>
    <lineage>
        <taxon>Bacteria</taxon>
        <taxon>Pseudomonadati</taxon>
        <taxon>Pseudomonadota</taxon>
        <taxon>Alphaproteobacteria</taxon>
        <taxon>Hyphomicrobiales</taxon>
        <taxon>Kaistiaceae</taxon>
        <taxon>Kaistia</taxon>
    </lineage>
</organism>
<dbReference type="Pfam" id="PF13628">
    <property type="entry name" value="DUF4142"/>
    <property type="match status" value="1"/>
</dbReference>
<sequence>MSIARTLVVALGTALVTLSLSPANALSDAVPPKAEEFISRAAVSGLYEIDASQIALEKAQNAQLKSFATAMIADHTKAGEELKKVAGDLPVPTTLDSTHQALIDKLNAAKPGEFDRLYWEQQSAAHKDAVSLFTLYSIKGGNGAEKGFAAKTLPTLQHHQEMLGALEPKISN</sequence>
<protein>
    <submittedName>
        <fullName evidence="3">Membrane protein</fullName>
    </submittedName>
</protein>
<evidence type="ECO:0000256" key="1">
    <source>
        <dbReference type="SAM" id="SignalP"/>
    </source>
</evidence>
<accession>A0ABV2R262</accession>
<dbReference type="EMBL" id="JBEPSM010000002">
    <property type="protein sequence ID" value="MET4635362.1"/>
    <property type="molecule type" value="Genomic_DNA"/>
</dbReference>
<dbReference type="Proteomes" id="UP001549321">
    <property type="component" value="Unassembled WGS sequence"/>
</dbReference>